<dbReference type="EMBL" id="CAADRA010001046">
    <property type="protein sequence ID" value="VFT81438.1"/>
    <property type="molecule type" value="Genomic_DNA"/>
</dbReference>
<reference evidence="2 3" key="1">
    <citation type="submission" date="2019-03" db="EMBL/GenBank/DDBJ databases">
        <authorList>
            <person name="Gaulin E."/>
            <person name="Dumas B."/>
        </authorList>
    </citation>
    <scope>NUCLEOTIDE SEQUENCE [LARGE SCALE GENOMIC DNA]</scope>
    <source>
        <strain evidence="2">CBS 568.67</strain>
    </source>
</reference>
<dbReference type="AlphaFoldDB" id="A0A485KFP5"/>
<name>A0A485KFP5_9STRA</name>
<sequence>MHGWFEALNTDFPLFKIDVESYEQQSVRQRHKVVLKVTAASPECKDEVFGLLQEGSERTNDPLTMKTFVYVPDPKTFSFCVEWKSKEFQKKWDNYFSMTSAAD</sequence>
<evidence type="ECO:0000313" key="1">
    <source>
        <dbReference type="EMBL" id="KAF0713452.1"/>
    </source>
</evidence>
<reference evidence="1" key="2">
    <citation type="submission" date="2019-06" db="EMBL/GenBank/DDBJ databases">
        <title>Genomics analysis of Aphanomyces spp. identifies a new class of oomycete effector associated with host adaptation.</title>
        <authorList>
            <person name="Gaulin E."/>
        </authorList>
    </citation>
    <scope>NUCLEOTIDE SEQUENCE</scope>
    <source>
        <strain evidence="1">CBS 578.67</strain>
    </source>
</reference>
<evidence type="ECO:0000313" key="2">
    <source>
        <dbReference type="EMBL" id="VFT81438.1"/>
    </source>
</evidence>
<dbReference type="EMBL" id="VJMH01001046">
    <property type="protein sequence ID" value="KAF0713452.1"/>
    <property type="molecule type" value="Genomic_DNA"/>
</dbReference>
<protein>
    <submittedName>
        <fullName evidence="2">Aste57867_4324 protein</fullName>
    </submittedName>
</protein>
<keyword evidence="3" id="KW-1185">Reference proteome</keyword>
<dbReference type="OrthoDB" id="167134at2759"/>
<gene>
    <name evidence="2" type="primary">Aste57867_4324</name>
    <name evidence="1" type="ORF">As57867_004313</name>
    <name evidence="2" type="ORF">ASTE57867_4324</name>
</gene>
<accession>A0A485KFP5</accession>
<proteinExistence type="predicted"/>
<organism evidence="2 3">
    <name type="scientific">Aphanomyces stellatus</name>
    <dbReference type="NCBI Taxonomy" id="120398"/>
    <lineage>
        <taxon>Eukaryota</taxon>
        <taxon>Sar</taxon>
        <taxon>Stramenopiles</taxon>
        <taxon>Oomycota</taxon>
        <taxon>Saprolegniomycetes</taxon>
        <taxon>Saprolegniales</taxon>
        <taxon>Verrucalvaceae</taxon>
        <taxon>Aphanomyces</taxon>
    </lineage>
</organism>
<evidence type="ECO:0000313" key="3">
    <source>
        <dbReference type="Proteomes" id="UP000332933"/>
    </source>
</evidence>
<dbReference type="Proteomes" id="UP000332933">
    <property type="component" value="Unassembled WGS sequence"/>
</dbReference>